<evidence type="ECO:0000256" key="3">
    <source>
        <dbReference type="SAM" id="MobiDB-lite"/>
    </source>
</evidence>
<organism evidence="5 6">
    <name type="scientific">Demequina capsici</name>
    <dbReference type="NCBI Taxonomy" id="3075620"/>
    <lineage>
        <taxon>Bacteria</taxon>
        <taxon>Bacillati</taxon>
        <taxon>Actinomycetota</taxon>
        <taxon>Actinomycetes</taxon>
        <taxon>Micrococcales</taxon>
        <taxon>Demequinaceae</taxon>
        <taxon>Demequina</taxon>
    </lineage>
</organism>
<protein>
    <submittedName>
        <fullName evidence="5">Class E sortase</fullName>
    </submittedName>
</protein>
<keyword evidence="4" id="KW-0472">Membrane</keyword>
<dbReference type="InterPro" id="IPR023365">
    <property type="entry name" value="Sortase_dom-sf"/>
</dbReference>
<dbReference type="InterPro" id="IPR053465">
    <property type="entry name" value="Sortase_Class_E"/>
</dbReference>
<dbReference type="NCBIfam" id="NF033747">
    <property type="entry name" value="class_E_sortase"/>
    <property type="match status" value="1"/>
</dbReference>
<evidence type="ECO:0000256" key="4">
    <source>
        <dbReference type="SAM" id="Phobius"/>
    </source>
</evidence>
<keyword evidence="6" id="KW-1185">Reference proteome</keyword>
<dbReference type="SUPFAM" id="SSF63817">
    <property type="entry name" value="Sortase"/>
    <property type="match status" value="1"/>
</dbReference>
<dbReference type="CDD" id="cd05830">
    <property type="entry name" value="Sortase_E"/>
    <property type="match status" value="1"/>
</dbReference>
<gene>
    <name evidence="5" type="ORF">RN606_14370</name>
</gene>
<sequence length="277" mass="29256">MSHDATASEAPSPELAGPRHRRRGPHLLDRVLGAVGELLIAAGVLVGLFVVWQLFYTDVTADREQAQIVEDFVASVSAGDAGGASGSGDPTDDVQVVQSIPAEYQFTDDPPVMSEPGHADTFAVMYVPRWGADYAKPIGQGVDKAGVLNVIGIGHYPGTAMPGGLGNFAVAGHRTTYGKPFADIDRLQEGDSIVIQTADAWYVYTVTSHEIVLPTAVDVIAPVPDQPGASADGRYITLTSCHPRFSAAQRWVVHGQLAYWAPLGHGEPAEMLEGTAS</sequence>
<evidence type="ECO:0000313" key="6">
    <source>
        <dbReference type="Proteomes" id="UP001304125"/>
    </source>
</evidence>
<evidence type="ECO:0000256" key="2">
    <source>
        <dbReference type="PIRSR" id="PIRSR605754-1"/>
    </source>
</evidence>
<dbReference type="Proteomes" id="UP001304125">
    <property type="component" value="Chromosome"/>
</dbReference>
<dbReference type="Pfam" id="PF04203">
    <property type="entry name" value="Sortase"/>
    <property type="match status" value="1"/>
</dbReference>
<feature type="region of interest" description="Disordered" evidence="3">
    <location>
        <begin position="1"/>
        <end position="22"/>
    </location>
</feature>
<feature type="active site" description="Acyl-thioester intermediate" evidence="2">
    <location>
        <position position="241"/>
    </location>
</feature>
<keyword evidence="4" id="KW-0812">Transmembrane</keyword>
<feature type="active site" description="Proton donor/acceptor" evidence="2">
    <location>
        <position position="173"/>
    </location>
</feature>
<accession>A0AA96JDA0</accession>
<proteinExistence type="predicted"/>
<dbReference type="AlphaFoldDB" id="A0AA96JDA0"/>
<dbReference type="RefSeq" id="WP_313498393.1">
    <property type="nucleotide sequence ID" value="NZ_CP134879.1"/>
</dbReference>
<keyword evidence="4" id="KW-1133">Transmembrane helix</keyword>
<dbReference type="InterPro" id="IPR042003">
    <property type="entry name" value="Sortase_E"/>
</dbReference>
<evidence type="ECO:0000256" key="1">
    <source>
        <dbReference type="ARBA" id="ARBA00022801"/>
    </source>
</evidence>
<dbReference type="Gene3D" id="2.40.260.10">
    <property type="entry name" value="Sortase"/>
    <property type="match status" value="1"/>
</dbReference>
<keyword evidence="1" id="KW-0378">Hydrolase</keyword>
<dbReference type="NCBIfam" id="TIGR01076">
    <property type="entry name" value="sortase_fam"/>
    <property type="match status" value="1"/>
</dbReference>
<evidence type="ECO:0000313" key="5">
    <source>
        <dbReference type="EMBL" id="WNM24524.1"/>
    </source>
</evidence>
<dbReference type="EMBL" id="CP134879">
    <property type="protein sequence ID" value="WNM24524.1"/>
    <property type="molecule type" value="Genomic_DNA"/>
</dbReference>
<name>A0AA96JDA0_9MICO</name>
<dbReference type="InterPro" id="IPR005754">
    <property type="entry name" value="Sortase"/>
</dbReference>
<reference evidence="5 6" key="1">
    <citation type="submission" date="2023-09" db="EMBL/GenBank/DDBJ databases">
        <title>Demequina sp. a novel bacteria isolated from Capsicum annuum.</title>
        <authorList>
            <person name="Humaira Z."/>
            <person name="Lee J."/>
            <person name="Cho D."/>
        </authorList>
    </citation>
    <scope>NUCLEOTIDE SEQUENCE [LARGE SCALE GENOMIC DNA]</scope>
    <source>
        <strain evidence="5 6">OYTSA14</strain>
    </source>
</reference>
<feature type="transmembrane region" description="Helical" evidence="4">
    <location>
        <begin position="31"/>
        <end position="55"/>
    </location>
</feature>
<dbReference type="GO" id="GO:0016787">
    <property type="term" value="F:hydrolase activity"/>
    <property type="evidence" value="ECO:0007669"/>
    <property type="project" value="UniProtKB-KW"/>
</dbReference>